<evidence type="ECO:0000313" key="3">
    <source>
        <dbReference type="Proteomes" id="UP000182470"/>
    </source>
</evidence>
<evidence type="ECO:0000313" key="4">
    <source>
        <dbReference type="Proteomes" id="UP000748067"/>
    </source>
</evidence>
<accession>A0A1G9VAI4</accession>
<proteinExistence type="predicted"/>
<sequence length="95" mass="10431">MISRQGEVTACRRLTPADVAPVERTFIEVVNNTPRDIIQGKWITVVLPGASLQVEDPKKRLLTIATKTPDAAIRFVTFTYAKGCKAQACLLMTGE</sequence>
<protein>
    <submittedName>
        <fullName evidence="2">Uncharacterized protein</fullName>
    </submittedName>
</protein>
<dbReference type="Proteomes" id="UP000748067">
    <property type="component" value="Unassembled WGS sequence"/>
</dbReference>
<dbReference type="Proteomes" id="UP000182470">
    <property type="component" value="Chromosome I"/>
</dbReference>
<keyword evidence="4" id="KW-1185">Reference proteome</keyword>
<name>A0A1G9VAI4_9PSED</name>
<reference evidence="1 4" key="1">
    <citation type="submission" date="2015-01" db="EMBL/GenBank/DDBJ databases">
        <title>Genome Sequence of Pseudomonas antarctica CMS 35.</title>
        <authorList>
            <person name="Voget S."/>
            <person name="Chow J."/>
            <person name="Daniel R."/>
            <person name="Streit W."/>
        </authorList>
    </citation>
    <scope>NUCLEOTIDE SEQUENCE [LARGE SCALE GENOMIC DNA]</scope>
    <source>
        <strain evidence="1 4">CMS 35</strain>
    </source>
</reference>
<evidence type="ECO:0000313" key="1">
    <source>
        <dbReference type="EMBL" id="KAF2408757.1"/>
    </source>
</evidence>
<dbReference type="EMBL" id="LT629704">
    <property type="protein sequence ID" value="SDM68865.1"/>
    <property type="molecule type" value="Genomic_DNA"/>
</dbReference>
<dbReference type="AlphaFoldDB" id="A0A1G9VAI4"/>
<reference evidence="2 3" key="2">
    <citation type="submission" date="2016-10" db="EMBL/GenBank/DDBJ databases">
        <authorList>
            <person name="de Groot N.N."/>
        </authorList>
    </citation>
    <scope>NUCLEOTIDE SEQUENCE [LARGE SCALE GENOMIC DNA]</scope>
    <source>
        <strain evidence="2 3">BS2772</strain>
    </source>
</reference>
<organism evidence="2 3">
    <name type="scientific">Pseudomonas antarctica</name>
    <dbReference type="NCBI Taxonomy" id="219572"/>
    <lineage>
        <taxon>Bacteria</taxon>
        <taxon>Pseudomonadati</taxon>
        <taxon>Pseudomonadota</taxon>
        <taxon>Gammaproteobacteria</taxon>
        <taxon>Pseudomonadales</taxon>
        <taxon>Pseudomonadaceae</taxon>
        <taxon>Pseudomonas</taxon>
    </lineage>
</organism>
<gene>
    <name evidence="1" type="ORF">PSAN_11550</name>
    <name evidence="2" type="ORF">SAMN04490179_0488</name>
</gene>
<evidence type="ECO:0000313" key="2">
    <source>
        <dbReference type="EMBL" id="SDM68865.1"/>
    </source>
</evidence>
<dbReference type="EMBL" id="JXDI01000001">
    <property type="protein sequence ID" value="KAF2408757.1"/>
    <property type="molecule type" value="Genomic_DNA"/>
</dbReference>